<dbReference type="GO" id="GO:0030148">
    <property type="term" value="P:sphingolipid biosynthetic process"/>
    <property type="evidence" value="ECO:0007669"/>
    <property type="project" value="TreeGrafter"/>
</dbReference>
<protein>
    <submittedName>
        <fullName evidence="2">3-ketodihydrosphingosine reductase</fullName>
    </submittedName>
</protein>
<dbReference type="Pfam" id="PF00106">
    <property type="entry name" value="adh_short"/>
    <property type="match status" value="1"/>
</dbReference>
<dbReference type="AlphaFoldDB" id="A0A9Q0R8Z0"/>
<feature type="transmembrane region" description="Helical" evidence="1">
    <location>
        <begin position="25"/>
        <end position="46"/>
    </location>
</feature>
<dbReference type="PANTHER" id="PTHR43550">
    <property type="entry name" value="3-KETODIHYDROSPHINGOSINE REDUCTASE"/>
    <property type="match status" value="1"/>
</dbReference>
<keyword evidence="1" id="KW-1133">Transmembrane helix</keyword>
<evidence type="ECO:0000313" key="2">
    <source>
        <dbReference type="EMBL" id="KAJ5071246.1"/>
    </source>
</evidence>
<keyword evidence="3" id="KW-1185">Reference proteome</keyword>
<comment type="caution">
    <text evidence="2">The sequence shown here is derived from an EMBL/GenBank/DDBJ whole genome shotgun (WGS) entry which is preliminary data.</text>
</comment>
<proteinExistence type="predicted"/>
<dbReference type="EMBL" id="JAPDFW010000090">
    <property type="protein sequence ID" value="KAJ5071246.1"/>
    <property type="molecule type" value="Genomic_DNA"/>
</dbReference>
<dbReference type="Proteomes" id="UP001149090">
    <property type="component" value="Unassembled WGS sequence"/>
</dbReference>
<keyword evidence="1" id="KW-0812">Transmembrane</keyword>
<keyword evidence="1" id="KW-0472">Membrane</keyword>
<dbReference type="OrthoDB" id="10267115at2759"/>
<dbReference type="InterPro" id="IPR002347">
    <property type="entry name" value="SDR_fam"/>
</dbReference>
<dbReference type="GO" id="GO:0005789">
    <property type="term" value="C:endoplasmic reticulum membrane"/>
    <property type="evidence" value="ECO:0007669"/>
    <property type="project" value="TreeGrafter"/>
</dbReference>
<evidence type="ECO:0000313" key="3">
    <source>
        <dbReference type="Proteomes" id="UP001149090"/>
    </source>
</evidence>
<dbReference type="GO" id="GO:0006666">
    <property type="term" value="P:3-keto-sphinganine metabolic process"/>
    <property type="evidence" value="ECO:0007669"/>
    <property type="project" value="TreeGrafter"/>
</dbReference>
<dbReference type="PANTHER" id="PTHR43550:SF3">
    <property type="entry name" value="3-KETODIHYDROSPHINGOSINE REDUCTASE"/>
    <property type="match status" value="1"/>
</dbReference>
<sequence>MSCIFCHIRSISENFFPSLSKLTNFQFSILLMSTVILYSLFSLYSLQRTWGNIINFESKHIIIYSNFPIIMQAIAKFAVQNGSNVTLISKNQTQLIQSKKFLLSYIAHENQIISTFLLDPQNFSQIQKSILDSIKTSGLPFLLFINSEENIDGKFQNQKISDFESQMNSNFFAIVNIIKAILPQMISFGLNKKKRSEKPKIILINSQTNSFTFNDSSSFCASKYAIKGLCDCLRNEFKAFNIDLHLFSTKKLSKFSSDQKIQQSKQESLQKRFIEAEKIWIISKKSYFN</sequence>
<evidence type="ECO:0000256" key="1">
    <source>
        <dbReference type="SAM" id="Phobius"/>
    </source>
</evidence>
<dbReference type="Gene3D" id="3.40.50.720">
    <property type="entry name" value="NAD(P)-binding Rossmann-like Domain"/>
    <property type="match status" value="1"/>
</dbReference>
<dbReference type="SUPFAM" id="SSF51735">
    <property type="entry name" value="NAD(P)-binding Rossmann-fold domains"/>
    <property type="match status" value="1"/>
</dbReference>
<organism evidence="2 3">
    <name type="scientific">Anaeramoeba ignava</name>
    <name type="common">Anaerobic marine amoeba</name>
    <dbReference type="NCBI Taxonomy" id="1746090"/>
    <lineage>
        <taxon>Eukaryota</taxon>
        <taxon>Metamonada</taxon>
        <taxon>Anaeramoebidae</taxon>
        <taxon>Anaeramoeba</taxon>
    </lineage>
</organism>
<dbReference type="GO" id="GO:0047560">
    <property type="term" value="F:3-dehydrosphinganine reductase activity"/>
    <property type="evidence" value="ECO:0007669"/>
    <property type="project" value="TreeGrafter"/>
</dbReference>
<name>A0A9Q0R8Z0_ANAIG</name>
<gene>
    <name evidence="2" type="ORF">M0811_10518</name>
</gene>
<dbReference type="InterPro" id="IPR036291">
    <property type="entry name" value="NAD(P)-bd_dom_sf"/>
</dbReference>
<reference evidence="2" key="1">
    <citation type="submission" date="2022-10" db="EMBL/GenBank/DDBJ databases">
        <title>Novel sulphate-reducing endosymbionts in the free-living metamonad Anaeramoeba.</title>
        <authorList>
            <person name="Jerlstrom-Hultqvist J."/>
            <person name="Cepicka I."/>
            <person name="Gallot-Lavallee L."/>
            <person name="Salas-Leiva D."/>
            <person name="Curtis B.A."/>
            <person name="Zahonova K."/>
            <person name="Pipaliya S."/>
            <person name="Dacks J."/>
            <person name="Roger A.J."/>
        </authorList>
    </citation>
    <scope>NUCLEOTIDE SEQUENCE</scope>
    <source>
        <strain evidence="2">BMAN</strain>
    </source>
</reference>
<accession>A0A9Q0R8Z0</accession>